<dbReference type="Pfam" id="PF00291">
    <property type="entry name" value="PALP"/>
    <property type="match status" value="1"/>
</dbReference>
<feature type="domain" description="ACT" evidence="8">
    <location>
        <begin position="333"/>
        <end position="409"/>
    </location>
</feature>
<evidence type="ECO:0000256" key="4">
    <source>
        <dbReference type="ARBA" id="ARBA00012096"/>
    </source>
</evidence>
<dbReference type="PROSITE" id="PS00165">
    <property type="entry name" value="DEHYDRATASE_SER_THR"/>
    <property type="match status" value="1"/>
</dbReference>
<dbReference type="CDD" id="cd04886">
    <property type="entry name" value="ACT_ThrD-II-like"/>
    <property type="match status" value="1"/>
</dbReference>
<dbReference type="AlphaFoldDB" id="L0A8F8"/>
<evidence type="ECO:0000313" key="10">
    <source>
        <dbReference type="Proteomes" id="UP000010469"/>
    </source>
</evidence>
<dbReference type="InterPro" id="IPR044561">
    <property type="entry name" value="ACT_ThrD-II-like"/>
</dbReference>
<evidence type="ECO:0000256" key="7">
    <source>
        <dbReference type="ARBA" id="ARBA00023239"/>
    </source>
</evidence>
<dbReference type="InterPro" id="IPR002912">
    <property type="entry name" value="ACT_dom"/>
</dbReference>
<dbReference type="PANTHER" id="PTHR48078">
    <property type="entry name" value="THREONINE DEHYDRATASE, MITOCHONDRIAL-RELATED"/>
    <property type="match status" value="1"/>
</dbReference>
<evidence type="ECO:0000256" key="2">
    <source>
        <dbReference type="ARBA" id="ARBA00004810"/>
    </source>
</evidence>
<keyword evidence="5" id="KW-0100">Branched-chain amino acid biosynthesis</keyword>
<keyword evidence="10" id="KW-1185">Reference proteome</keyword>
<keyword evidence="6" id="KW-0663">Pyridoxal phosphate</keyword>
<dbReference type="GO" id="GO:0030170">
    <property type="term" value="F:pyridoxal phosphate binding"/>
    <property type="evidence" value="ECO:0007669"/>
    <property type="project" value="InterPro"/>
</dbReference>
<comment type="similarity">
    <text evidence="3">Belongs to the serine/threonine dehydratase family.</text>
</comment>
<evidence type="ECO:0000256" key="1">
    <source>
        <dbReference type="ARBA" id="ARBA00001933"/>
    </source>
</evidence>
<dbReference type="InterPro" id="IPR005789">
    <property type="entry name" value="Thr_deHydtase_catblc"/>
</dbReference>
<dbReference type="FunFam" id="3.40.50.1100:FF:000007">
    <property type="entry name" value="L-threonine dehydratase catabolic TdcB"/>
    <property type="match status" value="1"/>
</dbReference>
<evidence type="ECO:0000259" key="8">
    <source>
        <dbReference type="PROSITE" id="PS51671"/>
    </source>
</evidence>
<name>L0A8F8_CALLD</name>
<keyword evidence="5" id="KW-0412">Isoleucine biosynthesis</keyword>
<dbReference type="GO" id="GO:0006565">
    <property type="term" value="P:L-serine catabolic process"/>
    <property type="evidence" value="ECO:0007669"/>
    <property type="project" value="TreeGrafter"/>
</dbReference>
<comment type="pathway">
    <text evidence="2">Amino-acid biosynthesis; L-isoleucine biosynthesis; 2-oxobutanoate from L-threonine: step 1/1.</text>
</comment>
<dbReference type="Proteomes" id="UP000010469">
    <property type="component" value="Chromosome"/>
</dbReference>
<dbReference type="GO" id="GO:0009097">
    <property type="term" value="P:isoleucine biosynthetic process"/>
    <property type="evidence" value="ECO:0007669"/>
    <property type="project" value="UniProtKB-UniPathway"/>
</dbReference>
<dbReference type="CDD" id="cd01562">
    <property type="entry name" value="Thr-dehyd"/>
    <property type="match status" value="1"/>
</dbReference>
<dbReference type="InterPro" id="IPR036052">
    <property type="entry name" value="TrpB-like_PALP_sf"/>
</dbReference>
<dbReference type="InterPro" id="IPR001926">
    <property type="entry name" value="TrpB-like_PALP"/>
</dbReference>
<dbReference type="GO" id="GO:0004794">
    <property type="term" value="F:threonine deaminase activity"/>
    <property type="evidence" value="ECO:0007669"/>
    <property type="project" value="UniProtKB-EC"/>
</dbReference>
<accession>L0A8F8</accession>
<dbReference type="PROSITE" id="PS51671">
    <property type="entry name" value="ACT"/>
    <property type="match status" value="1"/>
</dbReference>
<gene>
    <name evidence="9" type="ordered locus">Calag_0324</name>
</gene>
<dbReference type="STRING" id="1056495.Calag_0324"/>
<dbReference type="KEGG" id="clg:Calag_0324"/>
<dbReference type="EC" id="4.3.1.19" evidence="4"/>
<dbReference type="RefSeq" id="WP_015231999.1">
    <property type="nucleotide sequence ID" value="NC_019791.1"/>
</dbReference>
<evidence type="ECO:0000256" key="6">
    <source>
        <dbReference type="ARBA" id="ARBA00022898"/>
    </source>
</evidence>
<evidence type="ECO:0000256" key="5">
    <source>
        <dbReference type="ARBA" id="ARBA00022624"/>
    </source>
</evidence>
<dbReference type="NCBIfam" id="TIGR01127">
    <property type="entry name" value="ilvA_1Cterm"/>
    <property type="match status" value="1"/>
</dbReference>
<dbReference type="InterPro" id="IPR050147">
    <property type="entry name" value="Ser/Thr_Dehydratase"/>
</dbReference>
<dbReference type="GO" id="GO:0006567">
    <property type="term" value="P:L-threonine catabolic process"/>
    <property type="evidence" value="ECO:0007669"/>
    <property type="project" value="InterPro"/>
</dbReference>
<comment type="cofactor">
    <cofactor evidence="1">
        <name>pyridoxal 5'-phosphate</name>
        <dbReference type="ChEBI" id="CHEBI:597326"/>
    </cofactor>
</comment>
<dbReference type="SUPFAM" id="SSF53686">
    <property type="entry name" value="Tryptophan synthase beta subunit-like PLP-dependent enzymes"/>
    <property type="match status" value="1"/>
</dbReference>
<dbReference type="UniPathway" id="UPA00047">
    <property type="reaction ID" value="UER00054"/>
</dbReference>
<sequence length="409" mass="44339">MNYSEQVYLDSLKALEILKDVIHITPLDYSRTFSEMTKGKIFLKLENLQKTGSFKIRGAYYKIWSLGDEKFKGVVAASAGNHAQGVALAATLQRTKSTIVMPETAPIAKINATKGYGAEVVLHGKTFDDAMSKAIELSKEKGFNLIHAYDDLKIIAGQGTIAHEILQQSPVIPDIVVIPIGGGGLISGNAIVLKKKLGNKVKIIGVEPSYIAKYSRGIKEGKPVNLKEAPPGLMDGLIVKGSGNYTFEFIKEYVDDIVKVNDSEVARAMFMLLERGKTLAEGAGAASLAAILENKIDVENKNVVALISGGNVDMTRISNILNYELAKSGRIIKLTGIIPDMPGWLDKVLEKFALAKLNVIDIRHDRMTPLIDPGTALVEVIVETPDPSVIDEVINELNSIGLKFSKALP</sequence>
<dbReference type="InterPro" id="IPR045865">
    <property type="entry name" value="ACT-like_dom_sf"/>
</dbReference>
<evidence type="ECO:0000256" key="3">
    <source>
        <dbReference type="ARBA" id="ARBA00010869"/>
    </source>
</evidence>
<dbReference type="OrthoDB" id="9915at2157"/>
<dbReference type="HOGENOM" id="CLU_021152_4_1_2"/>
<dbReference type="PANTHER" id="PTHR48078:SF6">
    <property type="entry name" value="L-THREONINE DEHYDRATASE CATABOLIC TDCB"/>
    <property type="match status" value="1"/>
</dbReference>
<reference evidence="10" key="1">
    <citation type="submission" date="2012-03" db="EMBL/GenBank/DDBJ databases">
        <title>Complete genome of Caldisphaera lagunensis DSM 15908.</title>
        <authorList>
            <person name="Lucas S."/>
            <person name="Copeland A."/>
            <person name="Lapidus A."/>
            <person name="Glavina del Rio T."/>
            <person name="Dalin E."/>
            <person name="Tice H."/>
            <person name="Bruce D."/>
            <person name="Goodwin L."/>
            <person name="Pitluck S."/>
            <person name="Peters L."/>
            <person name="Mikhailova N."/>
            <person name="Teshima H."/>
            <person name="Kyrpides N."/>
            <person name="Mavromatis K."/>
            <person name="Ivanova N."/>
            <person name="Brettin T."/>
            <person name="Detter J.C."/>
            <person name="Han C."/>
            <person name="Larimer F."/>
            <person name="Land M."/>
            <person name="Hauser L."/>
            <person name="Markowitz V."/>
            <person name="Cheng J.-F."/>
            <person name="Hugenholtz P."/>
            <person name="Woyke T."/>
            <person name="Wu D."/>
            <person name="Spring S."/>
            <person name="Schroeder M."/>
            <person name="Brambilla E."/>
            <person name="Klenk H.-P."/>
            <person name="Eisen J.A."/>
        </authorList>
    </citation>
    <scope>NUCLEOTIDE SEQUENCE [LARGE SCALE GENOMIC DNA]</scope>
    <source>
        <strain evidence="10">DSM 15908 / JCM 11604 / IC-154</strain>
    </source>
</reference>
<dbReference type="EMBL" id="CP003378">
    <property type="protein sequence ID" value="AFZ70101.1"/>
    <property type="molecule type" value="Genomic_DNA"/>
</dbReference>
<dbReference type="GO" id="GO:0003941">
    <property type="term" value="F:L-serine ammonia-lyase activity"/>
    <property type="evidence" value="ECO:0007669"/>
    <property type="project" value="TreeGrafter"/>
</dbReference>
<proteinExistence type="inferred from homology"/>
<dbReference type="eggNOG" id="arCOG01431">
    <property type="taxonomic scope" value="Archaea"/>
</dbReference>
<dbReference type="SUPFAM" id="SSF55021">
    <property type="entry name" value="ACT-like"/>
    <property type="match status" value="1"/>
</dbReference>
<organism evidence="9 10">
    <name type="scientific">Caldisphaera lagunensis (strain DSM 15908 / JCM 11604 / ANMR 0165 / IC-154)</name>
    <dbReference type="NCBI Taxonomy" id="1056495"/>
    <lineage>
        <taxon>Archaea</taxon>
        <taxon>Thermoproteota</taxon>
        <taxon>Thermoprotei</taxon>
        <taxon>Acidilobales</taxon>
        <taxon>Caldisphaeraceae</taxon>
        <taxon>Caldisphaera</taxon>
    </lineage>
</organism>
<keyword evidence="7" id="KW-0456">Lyase</keyword>
<dbReference type="Gene3D" id="3.40.50.1100">
    <property type="match status" value="2"/>
</dbReference>
<protein>
    <recommendedName>
        <fullName evidence="4">threonine ammonia-lyase</fullName>
        <ecNumber evidence="4">4.3.1.19</ecNumber>
    </recommendedName>
</protein>
<evidence type="ECO:0000313" key="9">
    <source>
        <dbReference type="EMBL" id="AFZ70101.1"/>
    </source>
</evidence>
<dbReference type="InterPro" id="IPR000634">
    <property type="entry name" value="Ser/Thr_deHydtase_PyrdxlP-BS"/>
</dbReference>
<dbReference type="GeneID" id="14211584"/>
<dbReference type="FunCoup" id="L0A8F8">
    <property type="interactions" value="149"/>
</dbReference>
<dbReference type="InParanoid" id="L0A8F8"/>
<keyword evidence="5" id="KW-0028">Amino-acid biosynthesis</keyword>